<gene>
    <name evidence="1" type="ORF">D4A39_06960</name>
</gene>
<evidence type="ECO:0000313" key="2">
    <source>
        <dbReference type="Proteomes" id="UP000283734"/>
    </source>
</evidence>
<protein>
    <recommendedName>
        <fullName evidence="3">Copper-binding protein</fullName>
    </recommendedName>
</protein>
<reference evidence="1 2" key="1">
    <citation type="submission" date="2018-09" db="EMBL/GenBank/DDBJ databases">
        <title>Alcanivorax profundi sp. nov., isolated from 1000 m-depth seawater of the Mariana Trench.</title>
        <authorList>
            <person name="Liu J."/>
        </authorList>
    </citation>
    <scope>NUCLEOTIDE SEQUENCE [LARGE SCALE GENOMIC DNA]</scope>
    <source>
        <strain evidence="1 2">MTEO17</strain>
    </source>
</reference>
<proteinExistence type="predicted"/>
<organism evidence="1 2">
    <name type="scientific">Alcanivorax profundi</name>
    <dbReference type="NCBI Taxonomy" id="2338368"/>
    <lineage>
        <taxon>Bacteria</taxon>
        <taxon>Pseudomonadati</taxon>
        <taxon>Pseudomonadota</taxon>
        <taxon>Gammaproteobacteria</taxon>
        <taxon>Oceanospirillales</taxon>
        <taxon>Alcanivoracaceae</taxon>
        <taxon>Alcanivorax</taxon>
    </lineage>
</organism>
<evidence type="ECO:0008006" key="3">
    <source>
        <dbReference type="Google" id="ProtNLM"/>
    </source>
</evidence>
<dbReference type="Gene3D" id="2.60.40.420">
    <property type="entry name" value="Cupredoxins - blue copper proteins"/>
    <property type="match status" value="1"/>
</dbReference>
<sequence length="191" mass="20742">MSGAADTTDESNTHRQANRKSGILAVNVIPPTRHPMKQTLAAIVIIFHMLAAQGSGAHGILPDEIPMAGGTALREPGPLPALPVSFGHHWQPATLRVQHTAAVALSVTNHSTDWHLFALGDGTALRDQNLIHRLMPDLRKDYPNTRLSEPGSTVTLPWRFDQVGEFELRCVRAEHQGHSPPLPIQVLPATP</sequence>
<accession>A0A418XYV8</accession>
<evidence type="ECO:0000313" key="1">
    <source>
        <dbReference type="EMBL" id="RJG18212.1"/>
    </source>
</evidence>
<comment type="caution">
    <text evidence="1">The sequence shown here is derived from an EMBL/GenBank/DDBJ whole genome shotgun (WGS) entry which is preliminary data.</text>
</comment>
<dbReference type="EMBL" id="QYYA01000002">
    <property type="protein sequence ID" value="RJG18212.1"/>
    <property type="molecule type" value="Genomic_DNA"/>
</dbReference>
<keyword evidence="2" id="KW-1185">Reference proteome</keyword>
<dbReference type="AlphaFoldDB" id="A0A418XYV8"/>
<dbReference type="InterPro" id="IPR008972">
    <property type="entry name" value="Cupredoxin"/>
</dbReference>
<dbReference type="SUPFAM" id="SSF49503">
    <property type="entry name" value="Cupredoxins"/>
    <property type="match status" value="1"/>
</dbReference>
<name>A0A418XYV8_9GAMM</name>
<dbReference type="Proteomes" id="UP000283734">
    <property type="component" value="Unassembled WGS sequence"/>
</dbReference>